<gene>
    <name evidence="1" type="ORF">Fot_15669</name>
    <name evidence="2" type="ORF">Fot_15692</name>
</gene>
<reference evidence="1" key="1">
    <citation type="submission" date="2024-07" db="EMBL/GenBank/DDBJ databases">
        <title>Two chromosome-level genome assemblies of Korean endemic species Abeliophyllum distichum and Forsythia ovata (Oleaceae).</title>
        <authorList>
            <person name="Mun J.H."/>
        </authorList>
    </citation>
    <scope>NUCLEOTIDE SEQUENCE</scope>
    <source>
        <strain evidence="1">KNKB202402200001</strain>
        <tissue evidence="1">Leaf</tissue>
    </source>
</reference>
<evidence type="ECO:0000313" key="2">
    <source>
        <dbReference type="EMBL" id="KAL2546459.1"/>
    </source>
</evidence>
<proteinExistence type="predicted"/>
<name>A0ABD1W9U3_9LAMI</name>
<dbReference type="EMBL" id="JBFOLJ010000004">
    <property type="protein sequence ID" value="KAL2546459.1"/>
    <property type="molecule type" value="Genomic_DNA"/>
</dbReference>
<protein>
    <submittedName>
        <fullName evidence="1">Uncharacterized protein</fullName>
    </submittedName>
</protein>
<sequence>MRSIGGGTGVRNGPSLLSVSAFLLPDFLELLGDGADLAENEVEGTSDVITGTGEIKEKLPTTASGVCKTVAPRMGAAKGTGDRGGISSTTPTPYFKLWDTGKIKA</sequence>
<evidence type="ECO:0000313" key="1">
    <source>
        <dbReference type="EMBL" id="KAL2546436.1"/>
    </source>
</evidence>
<accession>A0ABD1W9U3</accession>
<organism evidence="1 3">
    <name type="scientific">Forsythia ovata</name>
    <dbReference type="NCBI Taxonomy" id="205694"/>
    <lineage>
        <taxon>Eukaryota</taxon>
        <taxon>Viridiplantae</taxon>
        <taxon>Streptophyta</taxon>
        <taxon>Embryophyta</taxon>
        <taxon>Tracheophyta</taxon>
        <taxon>Spermatophyta</taxon>
        <taxon>Magnoliopsida</taxon>
        <taxon>eudicotyledons</taxon>
        <taxon>Gunneridae</taxon>
        <taxon>Pentapetalae</taxon>
        <taxon>asterids</taxon>
        <taxon>lamiids</taxon>
        <taxon>Lamiales</taxon>
        <taxon>Oleaceae</taxon>
        <taxon>Forsythieae</taxon>
        <taxon>Forsythia</taxon>
    </lineage>
</organism>
<dbReference type="EMBL" id="JBFOLJ010000004">
    <property type="protein sequence ID" value="KAL2546436.1"/>
    <property type="molecule type" value="Genomic_DNA"/>
</dbReference>
<reference evidence="3" key="2">
    <citation type="submission" date="2024-07" db="EMBL/GenBank/DDBJ databases">
        <title>Two chromosome-level genome assemblies of Korean endemic species Abeliophyllum distichum and Forsythia ovata (Oleaceae).</title>
        <authorList>
            <person name="Jang H."/>
        </authorList>
    </citation>
    <scope>NUCLEOTIDE SEQUENCE [LARGE SCALE GENOMIC DNA]</scope>
</reference>
<dbReference type="Proteomes" id="UP001604277">
    <property type="component" value="Unassembled WGS sequence"/>
</dbReference>
<dbReference type="AlphaFoldDB" id="A0ABD1W9U3"/>
<comment type="caution">
    <text evidence="1">The sequence shown here is derived from an EMBL/GenBank/DDBJ whole genome shotgun (WGS) entry which is preliminary data.</text>
</comment>
<keyword evidence="3" id="KW-1185">Reference proteome</keyword>
<evidence type="ECO:0000313" key="3">
    <source>
        <dbReference type="Proteomes" id="UP001604277"/>
    </source>
</evidence>